<dbReference type="EMBL" id="VTWU01000003">
    <property type="protein sequence ID" value="KAA9333122.1"/>
    <property type="molecule type" value="Genomic_DNA"/>
</dbReference>
<evidence type="ECO:0000313" key="1">
    <source>
        <dbReference type="EMBL" id="KAA9333122.1"/>
    </source>
</evidence>
<dbReference type="SUPFAM" id="SSF51905">
    <property type="entry name" value="FAD/NAD(P)-binding domain"/>
    <property type="match status" value="1"/>
</dbReference>
<dbReference type="Pfam" id="PF05834">
    <property type="entry name" value="Lycopene_cycl"/>
    <property type="match status" value="1"/>
</dbReference>
<evidence type="ECO:0000313" key="2">
    <source>
        <dbReference type="Proteomes" id="UP000326380"/>
    </source>
</evidence>
<comment type="caution">
    <text evidence="1">The sequence shown here is derived from an EMBL/GenBank/DDBJ whole genome shotgun (WGS) entry which is preliminary data.</text>
</comment>
<sequence length="448" mass="51564">MAVSISAPPSIWTCVTPCATWPVPGPSPWSACRNQSAVALYTHRRRKYFRRRCSFVPVTVDYDYLLAGGGAAGLSLAYHISQEPRLRHKRVLLLEPAAKDQNDRTWSFWTDEPTLFDAIVAAEWRQLAFRSPQLDVVRPLQRHRYCTVRGIDFYRFVRAELAKRPEQFTWVPTTVDSLENGAMGVVACTPQGEFTARYAFDSRPPQLLHDPKYRYLWQHFVGWEVETDYDAFDPDTPVFMDFRVPQGHECRFVYVLPFSKRRALVEYTLFSGAQLPRHEYEDALRLYLQAFLAGRTYRIIETEAGAIPMTDQPFADRSGTNIVHLGTRGGRVKASTGYAFRRMQQHAARLTAALAATGRLPADLTGDQWQFRLFDTLLLDIMQRQGETTRDIFAELFAHNPVERILDFLDERTSWADNLRIMNSVKPWPFLRSIGHVLRGRPGKRRIS</sequence>
<reference evidence="1 2" key="1">
    <citation type="submission" date="2019-09" db="EMBL/GenBank/DDBJ databases">
        <title>Genome sequence of Hymenobacter sp. M3.</title>
        <authorList>
            <person name="Srinivasan S."/>
        </authorList>
    </citation>
    <scope>NUCLEOTIDE SEQUENCE [LARGE SCALE GENOMIC DNA]</scope>
    <source>
        <strain evidence="1 2">M3</strain>
    </source>
</reference>
<dbReference type="Proteomes" id="UP000326380">
    <property type="component" value="Unassembled WGS sequence"/>
</dbReference>
<organism evidence="1 2">
    <name type="scientific">Hymenobacter busanensis</name>
    <dbReference type="NCBI Taxonomy" id="2607656"/>
    <lineage>
        <taxon>Bacteria</taxon>
        <taxon>Pseudomonadati</taxon>
        <taxon>Bacteroidota</taxon>
        <taxon>Cytophagia</taxon>
        <taxon>Cytophagales</taxon>
        <taxon>Hymenobacteraceae</taxon>
        <taxon>Hymenobacter</taxon>
    </lineage>
</organism>
<dbReference type="InterPro" id="IPR036188">
    <property type="entry name" value="FAD/NAD-bd_sf"/>
</dbReference>
<gene>
    <name evidence="1" type="ORF">F0P96_09070</name>
</gene>
<dbReference type="Gene3D" id="3.50.50.60">
    <property type="entry name" value="FAD/NAD(P)-binding domain"/>
    <property type="match status" value="1"/>
</dbReference>
<proteinExistence type="predicted"/>
<keyword evidence="2" id="KW-1185">Reference proteome</keyword>
<protein>
    <submittedName>
        <fullName evidence="1">Lycopene cyclase</fullName>
    </submittedName>
</protein>
<dbReference type="AlphaFoldDB" id="A0AA88K186"/>
<accession>A0AA88K186</accession>
<name>A0AA88K186_9BACT</name>